<evidence type="ECO:0000256" key="6">
    <source>
        <dbReference type="ARBA" id="ARBA00023043"/>
    </source>
</evidence>
<comment type="subcellular location">
    <subcellularLocation>
        <location evidence="1">Target cell membrane</location>
    </subcellularLocation>
</comment>
<dbReference type="EMBL" id="CP092870">
    <property type="protein sequence ID" value="UYV71225.1"/>
    <property type="molecule type" value="Genomic_DNA"/>
</dbReference>
<protein>
    <recommendedName>
        <fullName evidence="11">Alpha-latrotoxin</fullName>
    </recommendedName>
</protein>
<dbReference type="SMART" id="SM00248">
    <property type="entry name" value="ANK"/>
    <property type="match status" value="11"/>
</dbReference>
<dbReference type="Pfam" id="PF12796">
    <property type="entry name" value="Ank_2"/>
    <property type="match status" value="3"/>
</dbReference>
<evidence type="ECO:0000313" key="13">
    <source>
        <dbReference type="EMBL" id="UYV71225.1"/>
    </source>
</evidence>
<evidence type="ECO:0000256" key="2">
    <source>
        <dbReference type="ARBA" id="ARBA00022483"/>
    </source>
</evidence>
<keyword evidence="3" id="KW-1052">Target cell membrane</keyword>
<feature type="repeat" description="ANK" evidence="12">
    <location>
        <begin position="515"/>
        <end position="547"/>
    </location>
</feature>
<keyword evidence="5" id="KW-0638">Presynaptic neurotoxin</keyword>
<keyword evidence="7" id="KW-0472">Membrane</keyword>
<dbReference type="Proteomes" id="UP001235939">
    <property type="component" value="Chromosome 08"/>
</dbReference>
<keyword evidence="4" id="KW-0677">Repeat</keyword>
<dbReference type="InterPro" id="IPR002110">
    <property type="entry name" value="Ankyrin_rpt"/>
</dbReference>
<feature type="repeat" description="ANK" evidence="12">
    <location>
        <begin position="119"/>
        <end position="146"/>
    </location>
</feature>
<evidence type="ECO:0000256" key="9">
    <source>
        <dbReference type="ARBA" id="ARBA00049657"/>
    </source>
</evidence>
<evidence type="ECO:0000256" key="3">
    <source>
        <dbReference type="ARBA" id="ARBA00022537"/>
    </source>
</evidence>
<evidence type="ECO:0000256" key="10">
    <source>
        <dbReference type="ARBA" id="ARBA00049715"/>
    </source>
</evidence>
<evidence type="ECO:0000256" key="8">
    <source>
        <dbReference type="ARBA" id="ARBA00023298"/>
    </source>
</evidence>
<dbReference type="InterPro" id="IPR036770">
    <property type="entry name" value="Ankyrin_rpt-contain_sf"/>
</dbReference>
<accession>A0ABY6KUH5</accession>
<dbReference type="PROSITE" id="PS50297">
    <property type="entry name" value="ANK_REP_REGION"/>
    <property type="match status" value="3"/>
</dbReference>
<comment type="similarity">
    <text evidence="9">Belongs to the cationic peptide 01 (latrotoxin) family. 03 (alpha-latrotoxin) subfamily.</text>
</comment>
<dbReference type="PANTHER" id="PTHR24198:SF165">
    <property type="entry name" value="ANKYRIN REPEAT-CONTAINING PROTEIN-RELATED"/>
    <property type="match status" value="1"/>
</dbReference>
<dbReference type="Gene3D" id="1.25.40.20">
    <property type="entry name" value="Ankyrin repeat-containing domain"/>
    <property type="match status" value="3"/>
</dbReference>
<evidence type="ECO:0000256" key="5">
    <source>
        <dbReference type="ARBA" id="ARBA00023028"/>
    </source>
</evidence>
<keyword evidence="14" id="KW-1185">Reference proteome</keyword>
<name>A0ABY6KUH5_9ARAC</name>
<evidence type="ECO:0000256" key="7">
    <source>
        <dbReference type="ARBA" id="ARBA00023136"/>
    </source>
</evidence>
<keyword evidence="8" id="KW-1053">Target membrane</keyword>
<sequence>MKSARRRRYSALCPQVPLDVAMSSAILDRPRPPCCWSPVAGTHGPMSCPEGPPPMSPHGQAYLVCRDAMRSLARTSCYTLELFQISQGGISPLDMASYYGHEEICELLLDNGADLQYSLHWAAFGGHKELVKMLMEKGAPRDAINRQGHSPYYLALSQGHLSCLQVLSESPSEVLGVVGSEGLELACYKGHLPLVRWLVGGADLDILLDINWLHILSLATRGEGNRKLRHGPDITVAWVVVDSQRNASAFVIKTGSTTQWQATDLTPKEMATSDMRNRRHVQPHLTWSTNAAHPPVDHQLWCDSNHTGVLQTVLKAHPNPEQLQWPLQLTLLLALQWGCVNSAKILVPHLGLQAFKNASAFVIKTGSTTQWQATDSAPEERATSDMRNRHHPGQLSPGFLVSLLLLPLLLFHPGLGPARAEFGRTVNGGNMVSSTSTFHLAPMAPDSCKSSTPPANTTDLALKEMAASDMRNRRHVQPLGTWSTNTAHPVSLEGNEELMWNLLQHQADPTTVNLKGNTPLHLAAAKGNVAVADKLISKGADLEAKNNLGQTPIHLACSSGSCEIFQLLEKSACLTVLDNLGCSTLHYAARREEEYVLKQIVKKHPKLAKIQDQNGKFPIQVAVDHGNLDAIRILTSVYKHHKNASAFVIKTGSTTQWQADLAPKEMAVSDMRNRRHVQPLLTWSTNAAHPVTCSPETIFSILCSNKTADLSNFISMADLTRTFQHNLSLLHVAVLKGNLEAVKLLLLREPEMVTMTCLNNWTPAHLAVLNKKNDILECLLNQRSALLQPWTAGNAEDKQGRTLLHLALEERLWSQVECLAENGGRLTITDPYFLASFCSSTSGLAPTDCPRRIQAVWDFLRKTSTNKRIGIEMAAICYLCVDNLDVPQATDPYSKNSWLCAPVNGKPGRLQRSQGTVKGHIPVLPIEIQDFADERMAISSSSRPVPQIRESADNVEIPLLATSVVTSSLTLRDLNFWKLTRRFCIFIMEWRQMLSKLSSWRAIDRYWQILGQTGFL</sequence>
<dbReference type="PROSITE" id="PS50088">
    <property type="entry name" value="ANK_REPEAT"/>
    <property type="match status" value="3"/>
</dbReference>
<keyword evidence="5" id="KW-0800">Toxin</keyword>
<comment type="subunit">
    <text evidence="10">Homotetramer in membranes.</text>
</comment>
<evidence type="ECO:0000256" key="1">
    <source>
        <dbReference type="ARBA" id="ARBA00004175"/>
    </source>
</evidence>
<dbReference type="SUPFAM" id="SSF48403">
    <property type="entry name" value="Ankyrin repeat"/>
    <property type="match status" value="3"/>
</dbReference>
<proteinExistence type="inferred from homology"/>
<evidence type="ECO:0000256" key="4">
    <source>
        <dbReference type="ARBA" id="ARBA00022737"/>
    </source>
</evidence>
<keyword evidence="6 12" id="KW-0040">ANK repeat</keyword>
<reference evidence="13 14" key="1">
    <citation type="submission" date="2022-01" db="EMBL/GenBank/DDBJ databases">
        <title>A chromosomal length assembly of Cordylochernes scorpioides.</title>
        <authorList>
            <person name="Zeh D."/>
            <person name="Zeh J."/>
        </authorList>
    </citation>
    <scope>NUCLEOTIDE SEQUENCE [LARGE SCALE GENOMIC DNA]</scope>
    <source>
        <strain evidence="13">IN4F17</strain>
        <tissue evidence="13">Whole Body</tissue>
    </source>
</reference>
<evidence type="ECO:0000256" key="12">
    <source>
        <dbReference type="PROSITE-ProRule" id="PRU00023"/>
    </source>
</evidence>
<evidence type="ECO:0000256" key="11">
    <source>
        <dbReference type="ARBA" id="ARBA00049811"/>
    </source>
</evidence>
<keyword evidence="5" id="KW-0528">Neurotoxin</keyword>
<dbReference type="PANTHER" id="PTHR24198">
    <property type="entry name" value="ANKYRIN REPEAT AND PROTEIN KINASE DOMAIN-CONTAINING PROTEIN"/>
    <property type="match status" value="1"/>
</dbReference>
<gene>
    <name evidence="13" type="ORF">LAZ67_8002285</name>
</gene>
<organism evidence="13 14">
    <name type="scientific">Cordylochernes scorpioides</name>
    <dbReference type="NCBI Taxonomy" id="51811"/>
    <lineage>
        <taxon>Eukaryota</taxon>
        <taxon>Metazoa</taxon>
        <taxon>Ecdysozoa</taxon>
        <taxon>Arthropoda</taxon>
        <taxon>Chelicerata</taxon>
        <taxon>Arachnida</taxon>
        <taxon>Pseudoscorpiones</taxon>
        <taxon>Cheliferoidea</taxon>
        <taxon>Chernetidae</taxon>
        <taxon>Cordylochernes</taxon>
    </lineage>
</organism>
<evidence type="ECO:0000313" key="14">
    <source>
        <dbReference type="Proteomes" id="UP001235939"/>
    </source>
</evidence>
<keyword evidence="2" id="KW-0268">Exocytosis</keyword>
<feature type="repeat" description="ANK" evidence="12">
    <location>
        <begin position="88"/>
        <end position="120"/>
    </location>
</feature>